<gene>
    <name evidence="1" type="ORF">HMPREF9442_02520</name>
</gene>
<comment type="caution">
    <text evidence="1">The sequence shown here is derived from an EMBL/GenBank/DDBJ whole genome shotgun (WGS) entry which is preliminary data.</text>
</comment>
<keyword evidence="2" id="KW-1185">Reference proteome</keyword>
<dbReference type="Proteomes" id="UP000005546">
    <property type="component" value="Unassembled WGS sequence"/>
</dbReference>
<dbReference type="AlphaFoldDB" id="F3QWD8"/>
<reference evidence="1 2" key="1">
    <citation type="submission" date="2011-02" db="EMBL/GenBank/DDBJ databases">
        <authorList>
            <person name="Weinstock G."/>
            <person name="Sodergren E."/>
            <person name="Clifton S."/>
            <person name="Fulton L."/>
            <person name="Fulton B."/>
            <person name="Courtney L."/>
            <person name="Fronick C."/>
            <person name="Harrison M."/>
            <person name="Strong C."/>
            <person name="Farmer C."/>
            <person name="Delahaunty K."/>
            <person name="Markovic C."/>
            <person name="Hall O."/>
            <person name="Minx P."/>
            <person name="Tomlinson C."/>
            <person name="Mitreva M."/>
            <person name="Hou S."/>
            <person name="Chen J."/>
            <person name="Wollam A."/>
            <person name="Pepin K.H."/>
            <person name="Johnson M."/>
            <person name="Bhonagiri V."/>
            <person name="Zhang X."/>
            <person name="Suruliraj S."/>
            <person name="Warren W."/>
            <person name="Chinwalla A."/>
            <person name="Mardis E.R."/>
            <person name="Wilson R.K."/>
        </authorList>
    </citation>
    <scope>NUCLEOTIDE SEQUENCE [LARGE SCALE GENOMIC DNA]</scope>
    <source>
        <strain evidence="1 2">YIT 11841</strain>
    </source>
</reference>
<evidence type="ECO:0000313" key="2">
    <source>
        <dbReference type="Proteomes" id="UP000005546"/>
    </source>
</evidence>
<evidence type="ECO:0000313" key="1">
    <source>
        <dbReference type="EMBL" id="EGG52162.1"/>
    </source>
</evidence>
<dbReference type="HOGENOM" id="CLU_3046274_0_0_10"/>
<accession>F3QWD8</accession>
<organism evidence="1 2">
    <name type="scientific">Paraprevotella xylaniphila YIT 11841</name>
    <dbReference type="NCBI Taxonomy" id="762982"/>
    <lineage>
        <taxon>Bacteria</taxon>
        <taxon>Pseudomonadati</taxon>
        <taxon>Bacteroidota</taxon>
        <taxon>Bacteroidia</taxon>
        <taxon>Bacteroidales</taxon>
        <taxon>Prevotellaceae</taxon>
        <taxon>Paraprevotella</taxon>
    </lineage>
</organism>
<sequence>MKIEKVKKKAKFALYVPYGLVYRPMQYGSQETSADKMQRKYILALRLSMFLRTK</sequence>
<protein>
    <submittedName>
        <fullName evidence="1">Uncharacterized protein</fullName>
    </submittedName>
</protein>
<name>F3QWD8_9BACT</name>
<dbReference type="EMBL" id="AFBR01000071">
    <property type="protein sequence ID" value="EGG52162.1"/>
    <property type="molecule type" value="Genomic_DNA"/>
</dbReference>
<proteinExistence type="predicted"/>